<dbReference type="GO" id="GO:0005737">
    <property type="term" value="C:cytoplasm"/>
    <property type="evidence" value="ECO:0007669"/>
    <property type="project" value="TreeGrafter"/>
</dbReference>
<name>A0A914PF24_9BILA</name>
<dbReference type="Proteomes" id="UP000887578">
    <property type="component" value="Unplaced"/>
</dbReference>
<dbReference type="GO" id="GO:0005085">
    <property type="term" value="F:guanyl-nucleotide exchange factor activity"/>
    <property type="evidence" value="ECO:0007669"/>
    <property type="project" value="TreeGrafter"/>
</dbReference>
<accession>A0A914PF24</accession>
<evidence type="ECO:0000256" key="2">
    <source>
        <dbReference type="ARBA" id="ARBA00022737"/>
    </source>
</evidence>
<feature type="repeat" description="RCC1" evidence="3">
    <location>
        <begin position="355"/>
        <end position="414"/>
    </location>
</feature>
<dbReference type="AlphaFoldDB" id="A0A914PF24"/>
<proteinExistence type="predicted"/>
<feature type="repeat" description="RCC1" evidence="3">
    <location>
        <begin position="169"/>
        <end position="224"/>
    </location>
</feature>
<dbReference type="InterPro" id="IPR000408">
    <property type="entry name" value="Reg_chr_condens"/>
</dbReference>
<evidence type="ECO:0000313" key="5">
    <source>
        <dbReference type="Proteomes" id="UP000887578"/>
    </source>
</evidence>
<dbReference type="SUPFAM" id="SSF50985">
    <property type="entry name" value="RCC1/BLIP-II"/>
    <property type="match status" value="2"/>
</dbReference>
<evidence type="ECO:0000313" key="6">
    <source>
        <dbReference type="WBParaSite" id="PDA_v2.g16831.t1"/>
    </source>
</evidence>
<dbReference type="Pfam" id="PF25390">
    <property type="entry name" value="WD40_RLD"/>
    <property type="match status" value="1"/>
</dbReference>
<dbReference type="InterPro" id="IPR058923">
    <property type="entry name" value="RCC1-like_dom"/>
</dbReference>
<dbReference type="InterPro" id="IPR009091">
    <property type="entry name" value="RCC1/BLIP-II"/>
</dbReference>
<dbReference type="PROSITE" id="PS00626">
    <property type="entry name" value="RCC1_2"/>
    <property type="match status" value="1"/>
</dbReference>
<sequence length="417" mass="45807">MPGNKTKCKNCSGSYVDLPGHVQRRHPDIIQDEDMDGGNNSRRRQKLVYADFVNKTPGDRVLTCGKGGQLGHPGRTTSTMPRAIGTLPDNTKILQVVAGRVHTTILTDEHEVYSCGFNDDGTVPVKDLAADGFADELTVIEFTEEIKKEGIIVQLTSGAGFIAALTHRGSVIAWGNLRDENGAFEPHHLFAKMKKGPTVIIHHKYVQIVKIAAGEHHLVMLSSKGEIYTFGVGSHGQLGNSRRTKKIRTTYMADVTGKSLHRSVLEKSKLIKFSNIFAGGYWTMAQAMDGRIFACGLNKSGQLGFEGSNFIIDLLTHSPAFPSDKKWTHIAGVDHIVARTDEGEVYRLGLNTMIKDRYAYGFGYDSVGQLGLGNTYDENKCITFQKRITSAHLNGYKIISVTLADKHSVFLAAKINE</sequence>
<reference evidence="6" key="1">
    <citation type="submission" date="2022-11" db="UniProtKB">
        <authorList>
            <consortium name="WormBaseParasite"/>
        </authorList>
    </citation>
    <scope>IDENTIFICATION</scope>
</reference>
<dbReference type="PROSITE" id="PS50012">
    <property type="entry name" value="RCC1_3"/>
    <property type="match status" value="4"/>
</dbReference>
<dbReference type="PANTHER" id="PTHR45982:SF1">
    <property type="entry name" value="REGULATOR OF CHROMOSOME CONDENSATION"/>
    <property type="match status" value="1"/>
</dbReference>
<protein>
    <submittedName>
        <fullName evidence="6">Regulator of chromosome condensation</fullName>
    </submittedName>
</protein>
<keyword evidence="5" id="KW-1185">Reference proteome</keyword>
<evidence type="ECO:0000256" key="3">
    <source>
        <dbReference type="PROSITE-ProRule" id="PRU00235"/>
    </source>
</evidence>
<keyword evidence="2" id="KW-0677">Repeat</keyword>
<dbReference type="PANTHER" id="PTHR45982">
    <property type="entry name" value="REGULATOR OF CHROMOSOME CONDENSATION"/>
    <property type="match status" value="1"/>
</dbReference>
<dbReference type="PRINTS" id="PR00633">
    <property type="entry name" value="RCCNDNSATION"/>
</dbReference>
<dbReference type="WBParaSite" id="PDA_v2.g16831.t1">
    <property type="protein sequence ID" value="PDA_v2.g16831.t1"/>
    <property type="gene ID" value="PDA_v2.g16831"/>
</dbReference>
<feature type="repeat" description="RCC1" evidence="3">
    <location>
        <begin position="225"/>
        <end position="289"/>
    </location>
</feature>
<evidence type="ECO:0000259" key="4">
    <source>
        <dbReference type="Pfam" id="PF25390"/>
    </source>
</evidence>
<organism evidence="5 6">
    <name type="scientific">Panagrolaimus davidi</name>
    <dbReference type="NCBI Taxonomy" id="227884"/>
    <lineage>
        <taxon>Eukaryota</taxon>
        <taxon>Metazoa</taxon>
        <taxon>Ecdysozoa</taxon>
        <taxon>Nematoda</taxon>
        <taxon>Chromadorea</taxon>
        <taxon>Rhabditida</taxon>
        <taxon>Tylenchina</taxon>
        <taxon>Panagrolaimomorpha</taxon>
        <taxon>Panagrolaimoidea</taxon>
        <taxon>Panagrolaimidae</taxon>
        <taxon>Panagrolaimus</taxon>
    </lineage>
</organism>
<dbReference type="Gene3D" id="2.130.10.30">
    <property type="entry name" value="Regulator of chromosome condensation 1/beta-lactamase-inhibitor protein II"/>
    <property type="match status" value="2"/>
</dbReference>
<feature type="domain" description="RCC1-like" evidence="4">
    <location>
        <begin position="61"/>
        <end position="352"/>
    </location>
</feature>
<keyword evidence="1" id="KW-0344">Guanine-nucleotide releasing factor</keyword>
<feature type="repeat" description="RCC1" evidence="3">
    <location>
        <begin position="59"/>
        <end position="109"/>
    </location>
</feature>
<evidence type="ECO:0000256" key="1">
    <source>
        <dbReference type="ARBA" id="ARBA00022658"/>
    </source>
</evidence>
<dbReference type="InterPro" id="IPR051553">
    <property type="entry name" value="Ran_GTPase-activating"/>
</dbReference>